<keyword evidence="1" id="KW-0732">Signal</keyword>
<dbReference type="InterPro" id="IPR004843">
    <property type="entry name" value="Calcineurin-like_PHP"/>
</dbReference>
<evidence type="ECO:0000256" key="1">
    <source>
        <dbReference type="ARBA" id="ARBA00022729"/>
    </source>
</evidence>
<dbReference type="PANTHER" id="PTHR11575">
    <property type="entry name" value="5'-NUCLEOTIDASE-RELATED"/>
    <property type="match status" value="1"/>
</dbReference>
<name>A0A1S6IP76_9LACT</name>
<dbReference type="InterPro" id="IPR029052">
    <property type="entry name" value="Metallo-depent_PP-like"/>
</dbReference>
<comment type="similarity">
    <text evidence="2">Belongs to the 5'-nucleotidase family.</text>
</comment>
<keyword evidence="2" id="KW-0547">Nucleotide-binding</keyword>
<dbReference type="EMBL" id="CP019728">
    <property type="protein sequence ID" value="AQS53364.1"/>
    <property type="molecule type" value="Genomic_DNA"/>
</dbReference>
<sequence length="467" mass="53750">MYKDIHIYHINDLHSHFKNWPQTQRFMNEQKHFHEEKGEDVLFFDLGDFMDRSHPLTEATDGRANVNMMDSLPLNAVTIGNNEGIGNRKDVLNHLYDRADFPVVVANLFDEETGKRPDWAEPWLVLKTKNDMRVGIVGLTAPLYLSYLPNGWVPKESDDVLPKILAELRSRSDFIILLSHMGIREDERLAKRYPEFDVILGAHTHHVLPEGDMIKDTLLTGGGKWGQYIGHTVISHIKGQVKNKTTELIACTNLPQEKEDLNRVNQLRQKGNNLLAKQEIATIPFTFRTDWLFATDLVYLGLDAICDYACSEIGILNSGLFLEDLPAGTVTKETIHRILPHPMRLIVCRMTGQAFKALIWGMEEMRHNLLTRPVTGMGFRGKIFGELVYKGIEVNQEEALIYHQGLPIRDDQLIEFVTVDHYRYISFFPLIEEKGSIKLLTPYFLREIFSLYFNKQYPISENNEVKV</sequence>
<dbReference type="PIRSF" id="PIRSF036361">
    <property type="entry name" value="YunD"/>
    <property type="match status" value="1"/>
</dbReference>
<organism evidence="5 6">
    <name type="scientific">Jeotgalibaca dankookensis</name>
    <dbReference type="NCBI Taxonomy" id="708126"/>
    <lineage>
        <taxon>Bacteria</taxon>
        <taxon>Bacillati</taxon>
        <taxon>Bacillota</taxon>
        <taxon>Bacilli</taxon>
        <taxon>Lactobacillales</taxon>
        <taxon>Carnobacteriaceae</taxon>
        <taxon>Jeotgalibaca</taxon>
    </lineage>
</organism>
<dbReference type="InterPro" id="IPR036907">
    <property type="entry name" value="5'-Nucleotdase_C_sf"/>
</dbReference>
<dbReference type="SUPFAM" id="SSF56300">
    <property type="entry name" value="Metallo-dependent phosphatases"/>
    <property type="match status" value="1"/>
</dbReference>
<dbReference type="OrthoDB" id="9793179at2"/>
<dbReference type="PANTHER" id="PTHR11575:SF23">
    <property type="entry name" value="5-NUCLEOTIDASE FAMILY PROTEIN"/>
    <property type="match status" value="1"/>
</dbReference>
<evidence type="ECO:0000313" key="6">
    <source>
        <dbReference type="Proteomes" id="UP000188993"/>
    </source>
</evidence>
<dbReference type="InterPro" id="IPR011240">
    <property type="entry name" value="Pesterase_YunD"/>
</dbReference>
<dbReference type="Gene3D" id="3.90.780.10">
    <property type="entry name" value="5'-Nucleotidase, C-terminal domain"/>
    <property type="match status" value="1"/>
</dbReference>
<evidence type="ECO:0000259" key="3">
    <source>
        <dbReference type="Pfam" id="PF00149"/>
    </source>
</evidence>
<dbReference type="SUPFAM" id="SSF55816">
    <property type="entry name" value="5'-nucleotidase (syn. UDP-sugar hydrolase), C-terminal domain"/>
    <property type="match status" value="1"/>
</dbReference>
<dbReference type="KEGG" id="jda:BW727_100994"/>
<dbReference type="Gene3D" id="3.60.21.10">
    <property type="match status" value="1"/>
</dbReference>
<proteinExistence type="inferred from homology"/>
<keyword evidence="6" id="KW-1185">Reference proteome</keyword>
<dbReference type="RefSeq" id="WP_062470094.1">
    <property type="nucleotide sequence ID" value="NZ_BBYN01000018.1"/>
</dbReference>
<gene>
    <name evidence="5" type="primary">mggB_1</name>
    <name evidence="5" type="ORF">BW727_100994</name>
</gene>
<dbReference type="GO" id="GO:0009166">
    <property type="term" value="P:nucleotide catabolic process"/>
    <property type="evidence" value="ECO:0007669"/>
    <property type="project" value="InterPro"/>
</dbReference>
<dbReference type="Pfam" id="PF00149">
    <property type="entry name" value="Metallophos"/>
    <property type="match status" value="1"/>
</dbReference>
<dbReference type="InterPro" id="IPR008334">
    <property type="entry name" value="5'-Nucleotdase_C"/>
</dbReference>
<dbReference type="GO" id="GO:0008768">
    <property type="term" value="F:UDP-sugar diphosphatase activity"/>
    <property type="evidence" value="ECO:0007669"/>
    <property type="project" value="TreeGrafter"/>
</dbReference>
<dbReference type="EC" id="3.1.3.-" evidence="5"/>
<reference evidence="5 6" key="1">
    <citation type="journal article" date="2014" name="Int. J. Syst. Evol. Microbiol.">
        <title>Jeotgalibaca dankookensis gen. nov., sp. nov., a member of the family Carnobacteriaceae, isolated from seujeot (Korean traditional food).</title>
        <authorList>
            <person name="Lee D.G."/>
            <person name="Trujillo M.E."/>
            <person name="Kang H."/>
            <person name="Ahn T.Y."/>
        </authorList>
    </citation>
    <scope>NUCLEOTIDE SEQUENCE [LARGE SCALE GENOMIC DNA]</scope>
    <source>
        <strain evidence="5 6">EX-07</strain>
    </source>
</reference>
<dbReference type="Pfam" id="PF02872">
    <property type="entry name" value="5_nucleotid_C"/>
    <property type="match status" value="1"/>
</dbReference>
<dbReference type="Proteomes" id="UP000188993">
    <property type="component" value="Chromosome"/>
</dbReference>
<feature type="domain" description="Calcineurin-like phosphoesterase" evidence="3">
    <location>
        <begin position="6"/>
        <end position="206"/>
    </location>
</feature>
<protein>
    <submittedName>
        <fullName evidence="5">Mannosylglucosyl-3-phosphoglycerate phosphatase</fullName>
        <ecNumber evidence="5">3.1.3.-</ecNumber>
    </submittedName>
</protein>
<evidence type="ECO:0000256" key="2">
    <source>
        <dbReference type="RuleBase" id="RU362119"/>
    </source>
</evidence>
<keyword evidence="2 5" id="KW-0378">Hydrolase</keyword>
<dbReference type="GO" id="GO:0008253">
    <property type="term" value="F:5'-nucleotidase activity"/>
    <property type="evidence" value="ECO:0007669"/>
    <property type="project" value="TreeGrafter"/>
</dbReference>
<dbReference type="CDD" id="cd00845">
    <property type="entry name" value="MPP_UshA_N_like"/>
    <property type="match status" value="1"/>
</dbReference>
<dbReference type="GO" id="GO:0000166">
    <property type="term" value="F:nucleotide binding"/>
    <property type="evidence" value="ECO:0007669"/>
    <property type="project" value="UniProtKB-KW"/>
</dbReference>
<evidence type="ECO:0000259" key="4">
    <source>
        <dbReference type="Pfam" id="PF02872"/>
    </source>
</evidence>
<dbReference type="InterPro" id="IPR006179">
    <property type="entry name" value="5_nucleotidase/apyrase"/>
</dbReference>
<evidence type="ECO:0000313" key="5">
    <source>
        <dbReference type="EMBL" id="AQS53364.1"/>
    </source>
</evidence>
<accession>A0A1S6IP76</accession>
<dbReference type="GO" id="GO:0030288">
    <property type="term" value="C:outer membrane-bounded periplasmic space"/>
    <property type="evidence" value="ECO:0007669"/>
    <property type="project" value="TreeGrafter"/>
</dbReference>
<dbReference type="PRINTS" id="PR01607">
    <property type="entry name" value="APYRASEFAMLY"/>
</dbReference>
<dbReference type="STRING" id="708126.BW727_100994"/>
<dbReference type="AlphaFoldDB" id="A0A1S6IP76"/>
<feature type="domain" description="5'-Nucleotidase C-terminal" evidence="4">
    <location>
        <begin position="292"/>
        <end position="359"/>
    </location>
</feature>